<evidence type="ECO:0000259" key="5">
    <source>
        <dbReference type="SMART" id="SM00563"/>
    </source>
</evidence>
<dbReference type="AlphaFoldDB" id="A0A915BPN5"/>
<evidence type="ECO:0000256" key="3">
    <source>
        <dbReference type="ARBA" id="ARBA00023315"/>
    </source>
</evidence>
<keyword evidence="4" id="KW-0472">Membrane</keyword>
<name>A0A915BPN5_PARUN</name>
<keyword evidence="6" id="KW-1185">Reference proteome</keyword>
<dbReference type="InterPro" id="IPR032098">
    <property type="entry name" value="Acyltransf_C"/>
</dbReference>
<dbReference type="PANTHER" id="PTHR10983:SF73">
    <property type="entry name" value="1-ACYL-SN-GLYCEROL-3-PHOSPHATE ACYLTRANSFERASE EPSILON"/>
    <property type="match status" value="1"/>
</dbReference>
<dbReference type="CDD" id="cd07990">
    <property type="entry name" value="LPLAT_LCLAT1-like"/>
    <property type="match status" value="1"/>
</dbReference>
<reference evidence="7" key="1">
    <citation type="submission" date="2022-11" db="UniProtKB">
        <authorList>
            <consortium name="WormBaseParasite"/>
        </authorList>
    </citation>
    <scope>IDENTIFICATION</scope>
</reference>
<dbReference type="SMART" id="SM00563">
    <property type="entry name" value="PlsC"/>
    <property type="match status" value="1"/>
</dbReference>
<evidence type="ECO:0000256" key="2">
    <source>
        <dbReference type="ARBA" id="ARBA00022679"/>
    </source>
</evidence>
<evidence type="ECO:0000256" key="4">
    <source>
        <dbReference type="SAM" id="Phobius"/>
    </source>
</evidence>
<dbReference type="PANTHER" id="PTHR10983">
    <property type="entry name" value="1-ACYLGLYCEROL-3-PHOSPHATE ACYLTRANSFERASE-RELATED"/>
    <property type="match status" value="1"/>
</dbReference>
<sequence>RMVLSSVVAANEMRAALPASYLSLSMVPFASISLGMGALSWFLPRRVFLAVDNFLYSSYMRMCLFVFENVAATRINFYGDIESVISQRESAIVLSNHQSNVDWVVITMLANRQQGSECGLRFMMKYAIHYVPLFGWYTFQHGFIYVRRFGNVVWSTVERQLSFLKALNEPFWLLIFPEGTRFSPKKRAIIDSSRLYCESIGIPAFDNLLTPRTAGFILALTYLRDSIDAIYDVTIAYEQSRGVGREKCAPDMFEFVCSTNPQRTLHIHVRRFPVDALPDDQALIKRWLIERYQIKNGMLEAFYKGEELPDLSIANAPRVSFALTIPPSLFFLSALIAPFFSKTVRSIYLITLCSSPVLILWLRLRGCV</sequence>
<dbReference type="Proteomes" id="UP000887569">
    <property type="component" value="Unplaced"/>
</dbReference>
<evidence type="ECO:0000256" key="1">
    <source>
        <dbReference type="ARBA" id="ARBA00008655"/>
    </source>
</evidence>
<dbReference type="GO" id="GO:0005739">
    <property type="term" value="C:mitochondrion"/>
    <property type="evidence" value="ECO:0007669"/>
    <property type="project" value="TreeGrafter"/>
</dbReference>
<organism evidence="6 7">
    <name type="scientific">Parascaris univalens</name>
    <name type="common">Nematode worm</name>
    <dbReference type="NCBI Taxonomy" id="6257"/>
    <lineage>
        <taxon>Eukaryota</taxon>
        <taxon>Metazoa</taxon>
        <taxon>Ecdysozoa</taxon>
        <taxon>Nematoda</taxon>
        <taxon>Chromadorea</taxon>
        <taxon>Rhabditida</taxon>
        <taxon>Spirurina</taxon>
        <taxon>Ascaridomorpha</taxon>
        <taxon>Ascaridoidea</taxon>
        <taxon>Ascarididae</taxon>
        <taxon>Parascaris</taxon>
    </lineage>
</organism>
<dbReference type="Pfam" id="PF16076">
    <property type="entry name" value="Acyltransf_C"/>
    <property type="match status" value="1"/>
</dbReference>
<dbReference type="GO" id="GO:0005783">
    <property type="term" value="C:endoplasmic reticulum"/>
    <property type="evidence" value="ECO:0007669"/>
    <property type="project" value="TreeGrafter"/>
</dbReference>
<protein>
    <submittedName>
        <fullName evidence="7">Phospholipid/glycerol acyltransferase domain-containing protein</fullName>
    </submittedName>
</protein>
<evidence type="ECO:0000313" key="7">
    <source>
        <dbReference type="WBParaSite" id="PgR051X_g022_t01"/>
    </source>
</evidence>
<keyword evidence="3" id="KW-0012">Acyltransferase</keyword>
<dbReference type="SUPFAM" id="SSF69593">
    <property type="entry name" value="Glycerol-3-phosphate (1)-acyltransferase"/>
    <property type="match status" value="1"/>
</dbReference>
<dbReference type="GO" id="GO:0036149">
    <property type="term" value="P:phosphatidylinositol acyl-chain remodeling"/>
    <property type="evidence" value="ECO:0007669"/>
    <property type="project" value="TreeGrafter"/>
</dbReference>
<dbReference type="InterPro" id="IPR002123">
    <property type="entry name" value="Plipid/glycerol_acylTrfase"/>
</dbReference>
<feature type="domain" description="Phospholipid/glycerol acyltransferase" evidence="5">
    <location>
        <begin position="91"/>
        <end position="217"/>
    </location>
</feature>
<dbReference type="WBParaSite" id="PgR051X_g022_t01">
    <property type="protein sequence ID" value="PgR051X_g022_t01"/>
    <property type="gene ID" value="PgR051X_g022"/>
</dbReference>
<proteinExistence type="inferred from homology"/>
<dbReference type="Pfam" id="PF01553">
    <property type="entry name" value="Acyltransferase"/>
    <property type="match status" value="1"/>
</dbReference>
<keyword evidence="4" id="KW-0812">Transmembrane</keyword>
<dbReference type="GO" id="GO:0016746">
    <property type="term" value="F:acyltransferase activity"/>
    <property type="evidence" value="ECO:0007669"/>
    <property type="project" value="UniProtKB-KW"/>
</dbReference>
<accession>A0A915BPN5</accession>
<evidence type="ECO:0000313" key="6">
    <source>
        <dbReference type="Proteomes" id="UP000887569"/>
    </source>
</evidence>
<feature type="transmembrane region" description="Helical" evidence="4">
    <location>
        <begin position="20"/>
        <end position="43"/>
    </location>
</feature>
<comment type="similarity">
    <text evidence="1">Belongs to the 1-acyl-sn-glycerol-3-phosphate acyltransferase family.</text>
</comment>
<keyword evidence="2" id="KW-0808">Transferase</keyword>
<keyword evidence="4" id="KW-1133">Transmembrane helix</keyword>